<feature type="transmembrane region" description="Helical" evidence="9">
    <location>
        <begin position="453"/>
        <end position="472"/>
    </location>
</feature>
<dbReference type="GO" id="GO:0016020">
    <property type="term" value="C:membrane"/>
    <property type="evidence" value="ECO:0007669"/>
    <property type="project" value="UniProtKB-SubCell"/>
</dbReference>
<feature type="transmembrane region" description="Helical" evidence="9">
    <location>
        <begin position="399"/>
        <end position="427"/>
    </location>
</feature>
<feature type="transmembrane region" description="Helical" evidence="9">
    <location>
        <begin position="196"/>
        <end position="217"/>
    </location>
</feature>
<keyword evidence="11" id="KW-1185">Reference proteome</keyword>
<dbReference type="NCBIfam" id="TIGR00727">
    <property type="entry name" value="ISP4_OPT"/>
    <property type="match status" value="1"/>
</dbReference>
<gene>
    <name evidence="10" type="ORF">DASB73_004770</name>
</gene>
<keyword evidence="6" id="KW-0653">Protein transport</keyword>
<dbReference type="Proteomes" id="UP001362899">
    <property type="component" value="Unassembled WGS sequence"/>
</dbReference>
<dbReference type="GO" id="GO:0015031">
    <property type="term" value="P:protein transport"/>
    <property type="evidence" value="ECO:0007669"/>
    <property type="project" value="UniProtKB-KW"/>
</dbReference>
<evidence type="ECO:0000256" key="7">
    <source>
        <dbReference type="ARBA" id="ARBA00022989"/>
    </source>
</evidence>
<sequence length="774" mass="87497">MVIWNRANKEKPVVDVQVTNVTEDDLSCSPQVTSEDYGVKNVKVESKVTADNESEESGNYIFTEKDIAEILPGNDYDDDLPASTLRMWLLAFGFGAVVAGVDSFFTMRFPSVSISVVVILVVTWPLGQLLHYITPEWTIRLPYNMKIELNPGPFNYKEHGCIFMFTNVVTSAGLVNNLVIEDFKFFNINTGIGRQILFNMSCYILSFSILGLARRILVVPQDRVWPGMLSRIALFKAIYSRDNPIANGWKMSRWVYLAVVFFCSFVWYWFPDLILPFLSILGAWISWIRPNNATLSQVFGVKTGLGIFPVTFDWSQISTINNPLTTPLWAVASMFGSFVFWIWIVMPGLYYQNHWSTAHMPIMSNSVFTLSGKKYDFQKVVDSNWRLDIEKYKKYSPPFLPIAFLMSLALSIGVFASLVIHFSLILYEDVIKPWKGNDDSDHLNTSMKQYKPFPLYTYVITLCIALGLGFAFTEGWSDAPIDAGGYIVSILIGVVLFLPISLVEARANANISIQSFFYIVSANWYIGQPVKLLYFYSFGFGVIQHGMHMAQGAKVGHYLRIRPKIYMFVLFMSGLWAAVVSPAVSGYILNHFKDICTANAENNMTCRRQATQFNIQGIWGLFGSHLFAPGGRYSWVLWFFLIGAGVAIAQFALKKWKPTAKYAERFDPVLFFAGAQEIPSVTGYNVSTWFAAAFVFNYLIHKRFRPWWRKYNLVTSIGLDCGVAIAIIVIYFAVVYTGGSAHYKWWATEVGTNGCDAKGCPHITGAIPRPSNEF</sequence>
<evidence type="ECO:0000256" key="9">
    <source>
        <dbReference type="SAM" id="Phobius"/>
    </source>
</evidence>
<proteinExistence type="inferred from homology"/>
<evidence type="ECO:0000256" key="4">
    <source>
        <dbReference type="ARBA" id="ARBA00022692"/>
    </source>
</evidence>
<evidence type="ECO:0000256" key="5">
    <source>
        <dbReference type="ARBA" id="ARBA00022856"/>
    </source>
</evidence>
<name>A0AAV5RG45_STABA</name>
<dbReference type="PANTHER" id="PTHR22601">
    <property type="entry name" value="ISP4 LIKE PROTEIN"/>
    <property type="match status" value="1"/>
</dbReference>
<dbReference type="EMBL" id="BTGC01000001">
    <property type="protein sequence ID" value="GMM49519.1"/>
    <property type="molecule type" value="Genomic_DNA"/>
</dbReference>
<accession>A0AAV5RG45</accession>
<dbReference type="GO" id="GO:0035673">
    <property type="term" value="F:oligopeptide transmembrane transporter activity"/>
    <property type="evidence" value="ECO:0007669"/>
    <property type="project" value="InterPro"/>
</dbReference>
<feature type="transmembrane region" description="Helical" evidence="9">
    <location>
        <begin position="635"/>
        <end position="653"/>
    </location>
</feature>
<keyword evidence="5" id="KW-0571">Peptide transport</keyword>
<evidence type="ECO:0000313" key="11">
    <source>
        <dbReference type="Proteomes" id="UP001362899"/>
    </source>
</evidence>
<dbReference type="InterPro" id="IPR004648">
    <property type="entry name" value="Oligpept_transpt"/>
</dbReference>
<comment type="subcellular location">
    <subcellularLocation>
        <location evidence="1">Membrane</location>
        <topology evidence="1">Multi-pass membrane protein</topology>
    </subcellularLocation>
</comment>
<dbReference type="AlphaFoldDB" id="A0AAV5RG45"/>
<evidence type="ECO:0000256" key="2">
    <source>
        <dbReference type="ARBA" id="ARBA00008807"/>
    </source>
</evidence>
<evidence type="ECO:0000256" key="3">
    <source>
        <dbReference type="ARBA" id="ARBA00022448"/>
    </source>
</evidence>
<evidence type="ECO:0000256" key="6">
    <source>
        <dbReference type="ARBA" id="ARBA00022927"/>
    </source>
</evidence>
<feature type="transmembrane region" description="Helical" evidence="9">
    <location>
        <begin position="565"/>
        <end position="589"/>
    </location>
</feature>
<feature type="transmembrane region" description="Helical" evidence="9">
    <location>
        <begin position="484"/>
        <end position="503"/>
    </location>
</feature>
<feature type="transmembrane region" description="Helical" evidence="9">
    <location>
        <begin position="154"/>
        <end position="175"/>
    </location>
</feature>
<feature type="transmembrane region" description="Helical" evidence="9">
    <location>
        <begin position="328"/>
        <end position="351"/>
    </location>
</feature>
<evidence type="ECO:0000256" key="1">
    <source>
        <dbReference type="ARBA" id="ARBA00004141"/>
    </source>
</evidence>
<organism evidence="10 11">
    <name type="scientific">Starmerella bacillaris</name>
    <name type="common">Yeast</name>
    <name type="synonym">Candida zemplinina</name>
    <dbReference type="NCBI Taxonomy" id="1247836"/>
    <lineage>
        <taxon>Eukaryota</taxon>
        <taxon>Fungi</taxon>
        <taxon>Dikarya</taxon>
        <taxon>Ascomycota</taxon>
        <taxon>Saccharomycotina</taxon>
        <taxon>Dipodascomycetes</taxon>
        <taxon>Dipodascales</taxon>
        <taxon>Trichomonascaceae</taxon>
        <taxon>Starmerella</taxon>
    </lineage>
</organism>
<dbReference type="InterPro" id="IPR004813">
    <property type="entry name" value="OPT"/>
</dbReference>
<feature type="transmembrane region" description="Helical" evidence="9">
    <location>
        <begin position="712"/>
        <end position="736"/>
    </location>
</feature>
<evidence type="ECO:0000256" key="8">
    <source>
        <dbReference type="ARBA" id="ARBA00023136"/>
    </source>
</evidence>
<feature type="transmembrane region" description="Helical" evidence="9">
    <location>
        <begin position="681"/>
        <end position="700"/>
    </location>
</feature>
<reference evidence="10 11" key="1">
    <citation type="journal article" date="2023" name="Elife">
        <title>Identification of key yeast species and microbe-microbe interactions impacting larval growth of Drosophila in the wild.</title>
        <authorList>
            <person name="Mure A."/>
            <person name="Sugiura Y."/>
            <person name="Maeda R."/>
            <person name="Honda K."/>
            <person name="Sakurai N."/>
            <person name="Takahashi Y."/>
            <person name="Watada M."/>
            <person name="Katoh T."/>
            <person name="Gotoh A."/>
            <person name="Gotoh Y."/>
            <person name="Taniguchi I."/>
            <person name="Nakamura K."/>
            <person name="Hayashi T."/>
            <person name="Katayama T."/>
            <person name="Uemura T."/>
            <person name="Hattori Y."/>
        </authorList>
    </citation>
    <scope>NUCLEOTIDE SEQUENCE [LARGE SCALE GENOMIC DNA]</scope>
    <source>
        <strain evidence="10 11">SB-73</strain>
    </source>
</reference>
<feature type="transmembrane region" description="Helical" evidence="9">
    <location>
        <begin position="112"/>
        <end position="134"/>
    </location>
</feature>
<protein>
    <submittedName>
        <fullName evidence="10">Oligopeptide transporter</fullName>
    </submittedName>
</protein>
<dbReference type="Pfam" id="PF03169">
    <property type="entry name" value="OPT"/>
    <property type="match status" value="1"/>
</dbReference>
<keyword evidence="4 9" id="KW-0812">Transmembrane</keyword>
<feature type="transmembrane region" description="Helical" evidence="9">
    <location>
        <begin position="85"/>
        <end position="105"/>
    </location>
</feature>
<comment type="caution">
    <text evidence="10">The sequence shown here is derived from an EMBL/GenBank/DDBJ whole genome shotgun (WGS) entry which is preliminary data.</text>
</comment>
<evidence type="ECO:0000313" key="10">
    <source>
        <dbReference type="EMBL" id="GMM49519.1"/>
    </source>
</evidence>
<keyword evidence="8 9" id="KW-0472">Membrane</keyword>
<comment type="similarity">
    <text evidence="2">Belongs to the oligopeptide OPT transporter family.</text>
</comment>
<keyword evidence="3" id="KW-0813">Transport</keyword>
<dbReference type="NCBIfam" id="TIGR00728">
    <property type="entry name" value="OPT_sfam"/>
    <property type="match status" value="1"/>
</dbReference>
<keyword evidence="7 9" id="KW-1133">Transmembrane helix</keyword>